<feature type="region of interest" description="Disordered" evidence="2">
    <location>
        <begin position="138"/>
        <end position="193"/>
    </location>
</feature>
<dbReference type="PANTHER" id="PTHR40633:SF1">
    <property type="entry name" value="GPI ANCHORED SERINE-THREONINE RICH PROTEIN (AFU_ORTHOLOGUE AFUA_1G03630)"/>
    <property type="match status" value="1"/>
</dbReference>
<protein>
    <recommendedName>
        <fullName evidence="4">Yeast cell wall synthesis Kre9/Knh1-like N-terminal domain-containing protein</fullName>
    </recommendedName>
</protein>
<evidence type="ECO:0000313" key="6">
    <source>
        <dbReference type="Proteomes" id="UP000053342"/>
    </source>
</evidence>
<dbReference type="STRING" id="215243.A0A0D2AWC4"/>
<dbReference type="AlphaFoldDB" id="A0A0D2AWC4"/>
<dbReference type="VEuPathDB" id="FungiDB:PV06_05131"/>
<dbReference type="PANTHER" id="PTHR40633">
    <property type="entry name" value="MATRIX PROTEIN, PUTATIVE (AFU_ORTHOLOGUE AFUA_8G05410)-RELATED"/>
    <property type="match status" value="1"/>
</dbReference>
<gene>
    <name evidence="5" type="ORF">PV06_05131</name>
</gene>
<dbReference type="InterPro" id="IPR052982">
    <property type="entry name" value="SRP1/TIP1-like"/>
</dbReference>
<feature type="compositionally biased region" description="Low complexity" evidence="2">
    <location>
        <begin position="170"/>
        <end position="191"/>
    </location>
</feature>
<evidence type="ECO:0000256" key="2">
    <source>
        <dbReference type="SAM" id="MobiDB-lite"/>
    </source>
</evidence>
<dbReference type="Proteomes" id="UP000053342">
    <property type="component" value="Unassembled WGS sequence"/>
</dbReference>
<evidence type="ECO:0000256" key="1">
    <source>
        <dbReference type="ARBA" id="ARBA00022729"/>
    </source>
</evidence>
<feature type="compositionally biased region" description="Low complexity" evidence="2">
    <location>
        <begin position="138"/>
        <end position="162"/>
    </location>
</feature>
<dbReference type="Pfam" id="PF10342">
    <property type="entry name" value="Kre9_KNH"/>
    <property type="match status" value="1"/>
</dbReference>
<feature type="domain" description="Yeast cell wall synthesis Kre9/Knh1-like N-terminal" evidence="4">
    <location>
        <begin position="34"/>
        <end position="131"/>
    </location>
</feature>
<dbReference type="InterPro" id="IPR018466">
    <property type="entry name" value="Kre9/Knh1-like_N"/>
</dbReference>
<evidence type="ECO:0000313" key="5">
    <source>
        <dbReference type="EMBL" id="KIW44091.1"/>
    </source>
</evidence>
<proteinExistence type="predicted"/>
<dbReference type="EMBL" id="KN847335">
    <property type="protein sequence ID" value="KIW44091.1"/>
    <property type="molecule type" value="Genomic_DNA"/>
</dbReference>
<name>A0A0D2AWC4_9EURO</name>
<dbReference type="GeneID" id="27357205"/>
<sequence length="270" mass="26895">MHSFIAPLMVVGLASLAQAFTKPTNATWGPLLLPDTTHPVTQGETFKVTWDPESHPTDDVTVSLVLCHGPSTNCVQSDSALASGIPASSKSFSWDVPCDLAPGTQSTSTGYGMLIIVDGTGEFQYSTQFSVLEGKTCSKSSSGSSNSTSPSSTVTNSGGSVVILPPTQQTGSAHSGSNGTTTGSGPNWGGSAISMPTTTATDMTSMVSVTFSSGYIVSETATITSAPTGATAASATTGSAPASTFTGAAAQLALNGAGMALAGAAAFFVL</sequence>
<evidence type="ECO:0000256" key="3">
    <source>
        <dbReference type="SAM" id="SignalP"/>
    </source>
</evidence>
<feature type="signal peptide" evidence="3">
    <location>
        <begin position="1"/>
        <end position="19"/>
    </location>
</feature>
<dbReference type="RefSeq" id="XP_016264307.1">
    <property type="nucleotide sequence ID" value="XM_016406101.1"/>
</dbReference>
<feature type="chain" id="PRO_5002238719" description="Yeast cell wall synthesis Kre9/Knh1-like N-terminal domain-containing protein" evidence="3">
    <location>
        <begin position="20"/>
        <end position="270"/>
    </location>
</feature>
<organism evidence="5 6">
    <name type="scientific">Exophiala oligosperma</name>
    <dbReference type="NCBI Taxonomy" id="215243"/>
    <lineage>
        <taxon>Eukaryota</taxon>
        <taxon>Fungi</taxon>
        <taxon>Dikarya</taxon>
        <taxon>Ascomycota</taxon>
        <taxon>Pezizomycotina</taxon>
        <taxon>Eurotiomycetes</taxon>
        <taxon>Chaetothyriomycetidae</taxon>
        <taxon>Chaetothyriales</taxon>
        <taxon>Herpotrichiellaceae</taxon>
        <taxon>Exophiala</taxon>
    </lineage>
</organism>
<dbReference type="OrthoDB" id="4094614at2759"/>
<dbReference type="HOGENOM" id="CLU_087647_0_0_1"/>
<reference evidence="5 6" key="1">
    <citation type="submission" date="2015-01" db="EMBL/GenBank/DDBJ databases">
        <title>The Genome Sequence of Exophiala oligosperma CBS72588.</title>
        <authorList>
            <consortium name="The Broad Institute Genomics Platform"/>
            <person name="Cuomo C."/>
            <person name="de Hoog S."/>
            <person name="Gorbushina A."/>
            <person name="Stielow B."/>
            <person name="Teixiera M."/>
            <person name="Abouelleil A."/>
            <person name="Chapman S.B."/>
            <person name="Priest M."/>
            <person name="Young S.K."/>
            <person name="Wortman J."/>
            <person name="Nusbaum C."/>
            <person name="Birren B."/>
        </authorList>
    </citation>
    <scope>NUCLEOTIDE SEQUENCE [LARGE SCALE GENOMIC DNA]</scope>
    <source>
        <strain evidence="5 6">CBS 72588</strain>
    </source>
</reference>
<evidence type="ECO:0000259" key="4">
    <source>
        <dbReference type="Pfam" id="PF10342"/>
    </source>
</evidence>
<keyword evidence="6" id="KW-1185">Reference proteome</keyword>
<accession>A0A0D2AWC4</accession>
<keyword evidence="1 3" id="KW-0732">Signal</keyword>